<dbReference type="Proteomes" id="UP000033035">
    <property type="component" value="Unassembled WGS sequence"/>
</dbReference>
<protein>
    <submittedName>
        <fullName evidence="2">Uncharacterized protein</fullName>
    </submittedName>
</protein>
<dbReference type="HOGENOM" id="CLU_192963_0_0_10"/>
<name>A0A0F5JKX6_9BACT</name>
<dbReference type="Pfam" id="PF20482">
    <property type="entry name" value="DUF6722"/>
    <property type="match status" value="1"/>
</dbReference>
<dbReference type="InterPro" id="IPR046568">
    <property type="entry name" value="DUF6722"/>
</dbReference>
<gene>
    <name evidence="2" type="ORF">HMPREF1536_01881</name>
</gene>
<sequence>MKNRRKTRIVPVPVIQEQIRKERISISKELGRYLLDVSKLVIGGAVITTVLQLNSDKYVVIAAAISLAIIFFMLGFGVLIFKKK</sequence>
<evidence type="ECO:0000256" key="1">
    <source>
        <dbReference type="SAM" id="Phobius"/>
    </source>
</evidence>
<dbReference type="PATRIC" id="fig|1203610.3.peg.1932"/>
<keyword evidence="1" id="KW-0812">Transmembrane</keyword>
<feature type="transmembrane region" description="Helical" evidence="1">
    <location>
        <begin position="59"/>
        <end position="81"/>
    </location>
</feature>
<dbReference type="STRING" id="1203610.HMPREF1536_01881"/>
<evidence type="ECO:0000313" key="3">
    <source>
        <dbReference type="Proteomes" id="UP000033035"/>
    </source>
</evidence>
<feature type="transmembrane region" description="Helical" evidence="1">
    <location>
        <begin position="33"/>
        <end position="53"/>
    </location>
</feature>
<dbReference type="AlphaFoldDB" id="A0A0F5JKX6"/>
<proteinExistence type="predicted"/>
<reference evidence="2 3" key="1">
    <citation type="submission" date="2013-04" db="EMBL/GenBank/DDBJ databases">
        <title>The Genome Sequence of Parabacteroides gordonii DSM 23371.</title>
        <authorList>
            <consortium name="The Broad Institute Genomics Platform"/>
            <person name="Earl A."/>
            <person name="Ward D."/>
            <person name="Feldgarden M."/>
            <person name="Gevers D."/>
            <person name="Martens E."/>
            <person name="Sakamoto M."/>
            <person name="Benno Y."/>
            <person name="Suzuki N."/>
            <person name="Matsunaga N."/>
            <person name="Koshihara K."/>
            <person name="Seki M."/>
            <person name="Komiya H."/>
            <person name="Walker B."/>
            <person name="Young S."/>
            <person name="Zeng Q."/>
            <person name="Gargeya S."/>
            <person name="Fitzgerald M."/>
            <person name="Haas B."/>
            <person name="Abouelleil A."/>
            <person name="Allen A.W."/>
            <person name="Alvarado L."/>
            <person name="Arachchi H.M."/>
            <person name="Berlin A.M."/>
            <person name="Chapman S.B."/>
            <person name="Gainer-Dewar J."/>
            <person name="Goldberg J."/>
            <person name="Griggs A."/>
            <person name="Gujja S."/>
            <person name="Hansen M."/>
            <person name="Howarth C."/>
            <person name="Imamovic A."/>
            <person name="Ireland A."/>
            <person name="Larimer J."/>
            <person name="McCowan C."/>
            <person name="Murphy C."/>
            <person name="Pearson M."/>
            <person name="Poon T.W."/>
            <person name="Priest M."/>
            <person name="Roberts A."/>
            <person name="Saif S."/>
            <person name="Shea T."/>
            <person name="Sisk P."/>
            <person name="Sykes S."/>
            <person name="Wortman J."/>
            <person name="Nusbaum C."/>
            <person name="Birren B."/>
        </authorList>
    </citation>
    <scope>NUCLEOTIDE SEQUENCE [LARGE SCALE GENOMIC DNA]</scope>
    <source>
        <strain evidence="2 3">MS-1</strain>
    </source>
</reference>
<keyword evidence="1" id="KW-0472">Membrane</keyword>
<comment type="caution">
    <text evidence="2">The sequence shown here is derived from an EMBL/GenBank/DDBJ whole genome shotgun (WGS) entry which is preliminary data.</text>
</comment>
<accession>A0A0F5JKX6</accession>
<dbReference type="EMBL" id="AQHW01000011">
    <property type="protein sequence ID" value="KKB58072.1"/>
    <property type="molecule type" value="Genomic_DNA"/>
</dbReference>
<keyword evidence="1" id="KW-1133">Transmembrane helix</keyword>
<organism evidence="2 3">
    <name type="scientific">Parabacteroides gordonii MS-1 = DSM 23371</name>
    <dbReference type="NCBI Taxonomy" id="1203610"/>
    <lineage>
        <taxon>Bacteria</taxon>
        <taxon>Pseudomonadati</taxon>
        <taxon>Bacteroidota</taxon>
        <taxon>Bacteroidia</taxon>
        <taxon>Bacteroidales</taxon>
        <taxon>Tannerellaceae</taxon>
        <taxon>Parabacteroides</taxon>
    </lineage>
</organism>
<evidence type="ECO:0000313" key="2">
    <source>
        <dbReference type="EMBL" id="KKB58072.1"/>
    </source>
</evidence>
<keyword evidence="3" id="KW-1185">Reference proteome</keyword>
<dbReference type="RefSeq" id="WP_028729989.1">
    <property type="nucleotide sequence ID" value="NZ_KE386765.1"/>
</dbReference>